<evidence type="ECO:0000313" key="2">
    <source>
        <dbReference type="EMBL" id="TGL62249.1"/>
    </source>
</evidence>
<evidence type="ECO:0000256" key="1">
    <source>
        <dbReference type="SAM" id="Phobius"/>
    </source>
</evidence>
<feature type="transmembrane region" description="Helical" evidence="1">
    <location>
        <begin position="84"/>
        <end position="106"/>
    </location>
</feature>
<dbReference type="Proteomes" id="UP000297693">
    <property type="component" value="Unassembled WGS sequence"/>
</dbReference>
<protein>
    <submittedName>
        <fullName evidence="2">Uncharacterized protein</fullName>
    </submittedName>
</protein>
<comment type="caution">
    <text evidence="2">The sequence shown here is derived from an EMBL/GenBank/DDBJ whole genome shotgun (WGS) entry which is preliminary data.</text>
</comment>
<gene>
    <name evidence="2" type="ORF">EHQ58_03335</name>
</gene>
<dbReference type="EMBL" id="RQGD01000010">
    <property type="protein sequence ID" value="TGL62249.1"/>
    <property type="molecule type" value="Genomic_DNA"/>
</dbReference>
<keyword evidence="1" id="KW-1133">Transmembrane helix</keyword>
<dbReference type="AlphaFoldDB" id="A0A4R9K7F4"/>
<feature type="transmembrane region" description="Helical" evidence="1">
    <location>
        <begin position="52"/>
        <end position="72"/>
    </location>
</feature>
<keyword evidence="3" id="KW-1185">Reference proteome</keyword>
<name>A0A4R9K7F4_9LEPT</name>
<proteinExistence type="predicted"/>
<reference evidence="2" key="1">
    <citation type="journal article" date="2019" name="PLoS Negl. Trop. Dis.">
        <title>Revisiting the worldwide diversity of Leptospira species in the environment.</title>
        <authorList>
            <person name="Vincent A.T."/>
            <person name="Schiettekatte O."/>
            <person name="Bourhy P."/>
            <person name="Veyrier F.J."/>
            <person name="Picardeau M."/>
        </authorList>
    </citation>
    <scope>NUCLEOTIDE SEQUENCE [LARGE SCALE GENOMIC DNA]</scope>
    <source>
        <strain evidence="2">201702476</strain>
    </source>
</reference>
<sequence>MQPTTKLYQPGLLERWGKSVLYKIAKKRIQITVDSDESFQEVSQKIIIRGTIHSFLIGFIPSFLFVWISIFLPKFTSLRSNEAFVSISLTILLIGVFTFLEFYLLFMVGLYEAYLMAQAANLELTEEPELITPVPGMLARIALEIPDPELRLFGIDPYKTLNKKTVLLKTIIYKLKVMVSNLFAKIFLKALLGRTSLRFYVEYISAPITGFWDAYVTYKILHELRKRIISRKIAEIILLHIRNHHSNLSQLGKTTLIRGIANSIVFTKTFHPNFEYILLKLVKEFKIEFDMDEMDDHVKFEAAISECPIAEANLIFSIFQLTSCFDGVLTKQELEMFPKLFAGRDSFDVLQTSQLSKLISDGYLKEATHLAKEMLA</sequence>
<keyword evidence="1" id="KW-0812">Transmembrane</keyword>
<keyword evidence="1" id="KW-0472">Membrane</keyword>
<organism evidence="2 3">
    <name type="scientific">Leptospira ognonensis</name>
    <dbReference type="NCBI Taxonomy" id="2484945"/>
    <lineage>
        <taxon>Bacteria</taxon>
        <taxon>Pseudomonadati</taxon>
        <taxon>Spirochaetota</taxon>
        <taxon>Spirochaetia</taxon>
        <taxon>Leptospirales</taxon>
        <taxon>Leptospiraceae</taxon>
        <taxon>Leptospira</taxon>
    </lineage>
</organism>
<accession>A0A4R9K7F4</accession>
<evidence type="ECO:0000313" key="3">
    <source>
        <dbReference type="Proteomes" id="UP000297693"/>
    </source>
</evidence>
<dbReference type="RefSeq" id="WP_135621973.1">
    <property type="nucleotide sequence ID" value="NZ_RQGD01000010.1"/>
</dbReference>
<dbReference type="OrthoDB" id="340603at2"/>
<dbReference type="NCBIfam" id="NF047767">
    <property type="entry name" value="LBF_2804_fam"/>
    <property type="match status" value="1"/>
</dbReference>